<accession>A0A3G9GHH8</accession>
<gene>
    <name evidence="1" type="ORF">DLM_1352</name>
</gene>
<reference evidence="2" key="1">
    <citation type="journal article" date="2017" name="Biotechnol. Biofuels">
        <title>Evaluation of environmental bacterial communities as a factor affecting the growth of duckweed Lemna minor.</title>
        <authorList>
            <person name="Ishizawa H."/>
            <person name="Kuroda M."/>
            <person name="Morikawa M."/>
            <person name="Ike M."/>
        </authorList>
    </citation>
    <scope>NUCLEOTIDE SEQUENCE [LARGE SCALE GENOMIC DNA]</scope>
    <source>
        <strain evidence="2">H3</strain>
    </source>
</reference>
<evidence type="ECO:0000313" key="2">
    <source>
        <dbReference type="Proteomes" id="UP000198290"/>
    </source>
</evidence>
<dbReference type="EMBL" id="AP018823">
    <property type="protein sequence ID" value="BBF84976.1"/>
    <property type="molecule type" value="Genomic_DNA"/>
</dbReference>
<reference evidence="1 2" key="2">
    <citation type="journal article" date="2017" name="Genome Announc.">
        <title>Draft genome sequence of Aquitalea magnusonii strain H3, a plant growth-promoting bacterium of duckweed Lemna minor.</title>
        <authorList>
            <person name="Ishizawa H."/>
            <person name="Kuroda M."/>
            <person name="Ike M."/>
        </authorList>
    </citation>
    <scope>NUCLEOTIDE SEQUENCE [LARGE SCALE GENOMIC DNA]</scope>
    <source>
        <strain evidence="1 2">H3</strain>
    </source>
</reference>
<dbReference type="AlphaFoldDB" id="A0A3G9GHH8"/>
<name>A0A3G9GHH8_9NEIS</name>
<evidence type="ECO:0000313" key="1">
    <source>
        <dbReference type="EMBL" id="BBF84976.1"/>
    </source>
</evidence>
<keyword evidence="2" id="KW-1185">Reference proteome</keyword>
<reference evidence="2" key="3">
    <citation type="journal article" date="2017" name="Plant Physiol. Biochem.">
        <title>Differential oxidative and antioxidative response of duckweed Lemna minor toward plant growth promoting/inhibiting bacteria.</title>
        <authorList>
            <person name="Ishizawa H."/>
            <person name="Kuroda M."/>
            <person name="Morikawa M."/>
            <person name="Ike M."/>
        </authorList>
    </citation>
    <scope>NUCLEOTIDE SEQUENCE [LARGE SCALE GENOMIC DNA]</scope>
    <source>
        <strain evidence="2">H3</strain>
    </source>
</reference>
<proteinExistence type="predicted"/>
<dbReference type="Proteomes" id="UP000198290">
    <property type="component" value="Chromosome"/>
</dbReference>
<protein>
    <submittedName>
        <fullName evidence="1">Uncharacterized protein</fullName>
    </submittedName>
</protein>
<sequence>MIQNISQHGYPLDWCAFLRWGNHRGDWYLAANKGILAGV</sequence>
<dbReference type="KEGG" id="amah:DLM_1352"/>
<organism evidence="1 2">
    <name type="scientific">Aquitalea magnusonii</name>
    <dbReference type="NCBI Taxonomy" id="332411"/>
    <lineage>
        <taxon>Bacteria</taxon>
        <taxon>Pseudomonadati</taxon>
        <taxon>Pseudomonadota</taxon>
        <taxon>Betaproteobacteria</taxon>
        <taxon>Neisseriales</taxon>
        <taxon>Chromobacteriaceae</taxon>
        <taxon>Aquitalea</taxon>
    </lineage>
</organism>